<proteinExistence type="predicted"/>
<dbReference type="RefSeq" id="WP_190262366.1">
    <property type="nucleotide sequence ID" value="NZ_CP053923.1"/>
</dbReference>
<evidence type="ECO:0000313" key="1">
    <source>
        <dbReference type="EMBL" id="QNT68855.1"/>
    </source>
</evidence>
<reference evidence="1 2" key="1">
    <citation type="submission" date="2020-05" db="EMBL/GenBank/DDBJ databases">
        <title>Complete closed genome sequence of Defluviicoccus vanus.</title>
        <authorList>
            <person name="Bessarab I."/>
            <person name="Arumugam K."/>
            <person name="Maszenan A.M."/>
            <person name="Seviour R.J."/>
            <person name="Williams R.B."/>
        </authorList>
    </citation>
    <scope>NUCLEOTIDE SEQUENCE [LARGE SCALE GENOMIC DNA]</scope>
    <source>
        <strain evidence="1 2">Ben 114</strain>
    </source>
</reference>
<dbReference type="EMBL" id="CP053923">
    <property type="protein sequence ID" value="QNT68855.1"/>
    <property type="molecule type" value="Genomic_DNA"/>
</dbReference>
<protein>
    <submittedName>
        <fullName evidence="1">Uncharacterized protein</fullName>
    </submittedName>
</protein>
<organism evidence="1 2">
    <name type="scientific">Defluviicoccus vanus</name>
    <dbReference type="NCBI Taxonomy" id="111831"/>
    <lineage>
        <taxon>Bacteria</taxon>
        <taxon>Pseudomonadati</taxon>
        <taxon>Pseudomonadota</taxon>
        <taxon>Alphaproteobacteria</taxon>
        <taxon>Rhodospirillales</taxon>
        <taxon>Rhodospirillaceae</taxon>
        <taxon>Defluviicoccus</taxon>
    </lineage>
</organism>
<accession>A0A7H1MZG9</accession>
<dbReference type="AlphaFoldDB" id="A0A7H1MZG9"/>
<sequence length="95" mass="10522">MIRAQVPSSYQRRSDQRSFFIHRIGALHQEFEIGDTVAGYLALDQRIRAADRYSTCCVRFSTLPNAASENVTLLCTPSMPPPANSVIVSVLLPTP</sequence>
<keyword evidence="2" id="KW-1185">Reference proteome</keyword>
<name>A0A7H1MZG9_9PROT</name>
<evidence type="ECO:0000313" key="2">
    <source>
        <dbReference type="Proteomes" id="UP000516369"/>
    </source>
</evidence>
<gene>
    <name evidence="1" type="ORF">HQ394_05155</name>
</gene>
<dbReference type="Proteomes" id="UP000516369">
    <property type="component" value="Chromosome"/>
</dbReference>
<dbReference type="KEGG" id="dvn:HQ394_05155"/>